<protein>
    <submittedName>
        <fullName evidence="1">Uncharacterized protein</fullName>
    </submittedName>
</protein>
<name>A0A1R4B550_9VIBR</name>
<reference evidence="1 2" key="1">
    <citation type="submission" date="2017-02" db="EMBL/GenBank/DDBJ databases">
        <authorList>
            <person name="Peterson S.W."/>
        </authorList>
    </citation>
    <scope>NUCLEOTIDE SEQUENCE [LARGE SCALE GENOMIC DNA]</scope>
    <source>
        <strain evidence="1 2">CECT 9027</strain>
    </source>
</reference>
<dbReference type="AlphaFoldDB" id="A0A1R4B550"/>
<sequence length="44" mass="5055">MEYKLEIEPSDSDINEIRSGLIKHNTPFLKGLSTKSKTTSVIWF</sequence>
<dbReference type="STRING" id="1918946.VPAL9027_01991"/>
<dbReference type="Proteomes" id="UP000189475">
    <property type="component" value="Unassembled WGS sequence"/>
</dbReference>
<gene>
    <name evidence="1" type="ORF">VPAL9027_01991</name>
</gene>
<evidence type="ECO:0000313" key="1">
    <source>
        <dbReference type="EMBL" id="SJL84011.1"/>
    </source>
</evidence>
<proteinExistence type="predicted"/>
<organism evidence="1 2">
    <name type="scientific">Vibrio palustris</name>
    <dbReference type="NCBI Taxonomy" id="1918946"/>
    <lineage>
        <taxon>Bacteria</taxon>
        <taxon>Pseudomonadati</taxon>
        <taxon>Pseudomonadota</taxon>
        <taxon>Gammaproteobacteria</taxon>
        <taxon>Vibrionales</taxon>
        <taxon>Vibrionaceae</taxon>
        <taxon>Vibrio</taxon>
    </lineage>
</organism>
<evidence type="ECO:0000313" key="2">
    <source>
        <dbReference type="Proteomes" id="UP000189475"/>
    </source>
</evidence>
<accession>A0A1R4B550</accession>
<dbReference type="EMBL" id="FUFT01000005">
    <property type="protein sequence ID" value="SJL84011.1"/>
    <property type="molecule type" value="Genomic_DNA"/>
</dbReference>
<keyword evidence="2" id="KW-1185">Reference proteome</keyword>